<protein>
    <submittedName>
        <fullName evidence="2">Uncharacterized protein</fullName>
    </submittedName>
</protein>
<keyword evidence="3" id="KW-1185">Reference proteome</keyword>
<organism evidence="2 3">
    <name type="scientific">Gigaspora margarita</name>
    <dbReference type="NCBI Taxonomy" id="4874"/>
    <lineage>
        <taxon>Eukaryota</taxon>
        <taxon>Fungi</taxon>
        <taxon>Fungi incertae sedis</taxon>
        <taxon>Mucoromycota</taxon>
        <taxon>Glomeromycotina</taxon>
        <taxon>Glomeromycetes</taxon>
        <taxon>Diversisporales</taxon>
        <taxon>Gigasporaceae</taxon>
        <taxon>Gigaspora</taxon>
    </lineage>
</organism>
<dbReference type="EMBL" id="WTPW01000214">
    <property type="protein sequence ID" value="KAF0534161.1"/>
    <property type="molecule type" value="Genomic_DNA"/>
</dbReference>
<reference evidence="2 3" key="1">
    <citation type="journal article" date="2019" name="Environ. Microbiol.">
        <title>At the nexus of three kingdoms: the genome of the mycorrhizal fungus Gigaspora margarita provides insights into plant, endobacterial and fungal interactions.</title>
        <authorList>
            <person name="Venice F."/>
            <person name="Ghignone S."/>
            <person name="Salvioli di Fossalunga A."/>
            <person name="Amselem J."/>
            <person name="Novero M."/>
            <person name="Xianan X."/>
            <person name="Sedzielewska Toro K."/>
            <person name="Morin E."/>
            <person name="Lipzen A."/>
            <person name="Grigoriev I.V."/>
            <person name="Henrissat B."/>
            <person name="Martin F.M."/>
            <person name="Bonfante P."/>
        </authorList>
    </citation>
    <scope>NUCLEOTIDE SEQUENCE [LARGE SCALE GENOMIC DNA]</scope>
    <source>
        <strain evidence="2 3">BEG34</strain>
    </source>
</reference>
<evidence type="ECO:0000313" key="2">
    <source>
        <dbReference type="EMBL" id="KAF0534161.1"/>
    </source>
</evidence>
<feature type="region of interest" description="Disordered" evidence="1">
    <location>
        <begin position="76"/>
        <end position="128"/>
    </location>
</feature>
<feature type="compositionally biased region" description="Basic residues" evidence="1">
    <location>
        <begin position="103"/>
        <end position="124"/>
    </location>
</feature>
<accession>A0A8H4EQ82</accession>
<dbReference type="AlphaFoldDB" id="A0A8H4EQ82"/>
<dbReference type="Proteomes" id="UP000439903">
    <property type="component" value="Unassembled WGS sequence"/>
</dbReference>
<proteinExistence type="predicted"/>
<gene>
    <name evidence="2" type="ORF">F8M41_010176</name>
</gene>
<name>A0A8H4EQ82_GIGMA</name>
<evidence type="ECO:0000313" key="3">
    <source>
        <dbReference type="Proteomes" id="UP000439903"/>
    </source>
</evidence>
<sequence length="162" mass="19419">MLDEQAKKISVSQQTRKRYYDDMVFFCDVPRPEDLPDWAYVAEEDEVAHDRMKEQKRRKIREALKSIEILKSKEAEKSKVMDKGTETDKGTESIKAQNLIKGKQWKKEKQQKKGKQQKKKKQWKKEKIQKMTLWKNQQKGADFIVATMINKFVLKKKRVQNW</sequence>
<evidence type="ECO:0000256" key="1">
    <source>
        <dbReference type="SAM" id="MobiDB-lite"/>
    </source>
</evidence>
<comment type="caution">
    <text evidence="2">The sequence shown here is derived from an EMBL/GenBank/DDBJ whole genome shotgun (WGS) entry which is preliminary data.</text>
</comment>
<feature type="compositionally biased region" description="Basic and acidic residues" evidence="1">
    <location>
        <begin position="76"/>
        <end position="92"/>
    </location>
</feature>